<name>A0A8J3ZIT0_9ACTN</name>
<proteinExistence type="predicted"/>
<reference evidence="1" key="1">
    <citation type="submission" date="2021-01" db="EMBL/GenBank/DDBJ databases">
        <title>Whole genome shotgun sequence of Virgisporangium aurantiacum NBRC 16421.</title>
        <authorList>
            <person name="Komaki H."/>
            <person name="Tamura T."/>
        </authorList>
    </citation>
    <scope>NUCLEOTIDE SEQUENCE</scope>
    <source>
        <strain evidence="1">NBRC 16421</strain>
    </source>
</reference>
<organism evidence="1 2">
    <name type="scientific">Virgisporangium aurantiacum</name>
    <dbReference type="NCBI Taxonomy" id="175570"/>
    <lineage>
        <taxon>Bacteria</taxon>
        <taxon>Bacillati</taxon>
        <taxon>Actinomycetota</taxon>
        <taxon>Actinomycetes</taxon>
        <taxon>Micromonosporales</taxon>
        <taxon>Micromonosporaceae</taxon>
        <taxon>Virgisporangium</taxon>
    </lineage>
</organism>
<protein>
    <recommendedName>
        <fullName evidence="3">FHA domain-containing protein</fullName>
    </recommendedName>
</protein>
<comment type="caution">
    <text evidence="1">The sequence shown here is derived from an EMBL/GenBank/DDBJ whole genome shotgun (WGS) entry which is preliminary data.</text>
</comment>
<evidence type="ECO:0000313" key="2">
    <source>
        <dbReference type="Proteomes" id="UP000612585"/>
    </source>
</evidence>
<gene>
    <name evidence="1" type="ORF">Vau01_121800</name>
</gene>
<keyword evidence="2" id="KW-1185">Reference proteome</keyword>
<dbReference type="Proteomes" id="UP000612585">
    <property type="component" value="Unassembled WGS sequence"/>
</dbReference>
<evidence type="ECO:0000313" key="1">
    <source>
        <dbReference type="EMBL" id="GIJ64664.1"/>
    </source>
</evidence>
<sequence>MYPLGSATPSLYRTQPALGGNPAPTGTLFVLGEDGGYAAVAAPANRLLLGRNSNAVHVTVGSGDGKVSREQAVLRCETGAGWRLSNVGRLPIRIPDAPELLHDHEVTLPAGYTPLYITGSRRHVVELLVSRPQPAPVAVGPETDTRETALRLSDREKLVLVALYQNHLLRLDAPEPLSWPDTSDALNLVSGQRGWTARKAENVVDALRQRLTRQGCHGLTVDSAASGAIKTNLLELLARTATLIPPDLRLLGADRPRADRRTP</sequence>
<dbReference type="AlphaFoldDB" id="A0A8J3ZIT0"/>
<evidence type="ECO:0008006" key="3">
    <source>
        <dbReference type="Google" id="ProtNLM"/>
    </source>
</evidence>
<dbReference type="EMBL" id="BOPG01000125">
    <property type="protein sequence ID" value="GIJ64664.1"/>
    <property type="molecule type" value="Genomic_DNA"/>
</dbReference>
<accession>A0A8J3ZIT0</accession>